<evidence type="ECO:0000259" key="3">
    <source>
        <dbReference type="PROSITE" id="PS50110"/>
    </source>
</evidence>
<evidence type="ECO:0000313" key="5">
    <source>
        <dbReference type="Proteomes" id="UP000223606"/>
    </source>
</evidence>
<dbReference type="GO" id="GO:0000160">
    <property type="term" value="P:phosphorelay signal transduction system"/>
    <property type="evidence" value="ECO:0007669"/>
    <property type="project" value="InterPro"/>
</dbReference>
<proteinExistence type="predicted"/>
<dbReference type="EMBL" id="LT960614">
    <property type="protein sequence ID" value="SON56089.1"/>
    <property type="molecule type" value="Genomic_DNA"/>
</dbReference>
<gene>
    <name evidence="4" type="ORF">HDIA_2548</name>
</gene>
<dbReference type="Gene3D" id="3.40.50.2300">
    <property type="match status" value="1"/>
</dbReference>
<dbReference type="RefSeq" id="WP_099556516.1">
    <property type="nucleotide sequence ID" value="NZ_LT960614.1"/>
</dbReference>
<dbReference type="OrthoDB" id="5456285at2"/>
<dbReference type="PANTHER" id="PTHR44591:SF23">
    <property type="entry name" value="CHEY SUBFAMILY"/>
    <property type="match status" value="1"/>
</dbReference>
<dbReference type="PANTHER" id="PTHR44591">
    <property type="entry name" value="STRESS RESPONSE REGULATOR PROTEIN 1"/>
    <property type="match status" value="1"/>
</dbReference>
<dbReference type="AlphaFoldDB" id="A0A2C9D7D5"/>
<dbReference type="GO" id="GO:0016740">
    <property type="term" value="F:transferase activity"/>
    <property type="evidence" value="ECO:0007669"/>
    <property type="project" value="UniProtKB-KW"/>
</dbReference>
<dbReference type="SUPFAM" id="SSF52172">
    <property type="entry name" value="CheY-like"/>
    <property type="match status" value="1"/>
</dbReference>
<dbReference type="InterPro" id="IPR050595">
    <property type="entry name" value="Bact_response_regulator"/>
</dbReference>
<dbReference type="Proteomes" id="UP000223606">
    <property type="component" value="Chromosome 1"/>
</dbReference>
<reference evidence="5" key="1">
    <citation type="submission" date="2017-09" db="EMBL/GenBank/DDBJ databases">
        <title>Genome sequence of Nannocystis excedens DSM 71.</title>
        <authorList>
            <person name="Blom J."/>
        </authorList>
    </citation>
    <scope>NUCLEOTIDE SEQUENCE [LARGE SCALE GENOMIC DNA]</scope>
    <source>
        <strain evidence="5">type strain: E19</strain>
    </source>
</reference>
<keyword evidence="1 2" id="KW-0597">Phosphoprotein</keyword>
<evidence type="ECO:0000256" key="2">
    <source>
        <dbReference type="PROSITE-ProRule" id="PRU00169"/>
    </source>
</evidence>
<organism evidence="4 5">
    <name type="scientific">Hartmannibacter diazotrophicus</name>
    <dbReference type="NCBI Taxonomy" id="1482074"/>
    <lineage>
        <taxon>Bacteria</taxon>
        <taxon>Pseudomonadati</taxon>
        <taxon>Pseudomonadota</taxon>
        <taxon>Alphaproteobacteria</taxon>
        <taxon>Hyphomicrobiales</taxon>
        <taxon>Pleomorphomonadaceae</taxon>
        <taxon>Hartmannibacter</taxon>
    </lineage>
</organism>
<keyword evidence="5" id="KW-1185">Reference proteome</keyword>
<dbReference type="Pfam" id="PF00072">
    <property type="entry name" value="Response_reg"/>
    <property type="match status" value="1"/>
</dbReference>
<protein>
    <submittedName>
        <fullName evidence="4">Sporulation initiation phosphotransferase F</fullName>
        <ecNumber evidence="4">2.7.-.-</ecNumber>
    </submittedName>
</protein>
<feature type="modified residue" description="4-aspartylphosphate" evidence="2">
    <location>
        <position position="67"/>
    </location>
</feature>
<feature type="domain" description="Response regulatory" evidence="3">
    <location>
        <begin position="18"/>
        <end position="143"/>
    </location>
</feature>
<dbReference type="PROSITE" id="PS50110">
    <property type="entry name" value="RESPONSE_REGULATORY"/>
    <property type="match status" value="1"/>
</dbReference>
<evidence type="ECO:0000313" key="4">
    <source>
        <dbReference type="EMBL" id="SON56089.1"/>
    </source>
</evidence>
<dbReference type="SMART" id="SM00448">
    <property type="entry name" value="REC"/>
    <property type="match status" value="1"/>
</dbReference>
<dbReference type="KEGG" id="hdi:HDIA_2548"/>
<sequence length="162" mass="17464">MISKKLKSSCDLGSRLLNILVVDDDLIVRNAIRATLMLEGHEVKTASNGLEGLLLFDDHRFDLAILDIFMPEMEGIETLRHLRERTPNTKVLAISGAGRGLPSGYAGDDRPDYLNFAVALGATSALAKPFSASELIDAIDKCMDSGRGEGSLAPEGVHRQTA</sequence>
<name>A0A2C9D7D5_9HYPH</name>
<keyword evidence="4" id="KW-0808">Transferase</keyword>
<dbReference type="InterPro" id="IPR001789">
    <property type="entry name" value="Sig_transdc_resp-reg_receiver"/>
</dbReference>
<dbReference type="InterPro" id="IPR011006">
    <property type="entry name" value="CheY-like_superfamily"/>
</dbReference>
<dbReference type="EC" id="2.7.-.-" evidence="4"/>
<evidence type="ECO:0000256" key="1">
    <source>
        <dbReference type="ARBA" id="ARBA00022553"/>
    </source>
</evidence>
<accession>A0A2C9D7D5</accession>